<organism evidence="3 4">
    <name type="scientific">Antrihabitans stalagmiti</name>
    <dbReference type="NCBI Taxonomy" id="2799499"/>
    <lineage>
        <taxon>Bacteria</taxon>
        <taxon>Bacillati</taxon>
        <taxon>Actinomycetota</taxon>
        <taxon>Actinomycetes</taxon>
        <taxon>Mycobacteriales</taxon>
        <taxon>Nocardiaceae</taxon>
        <taxon>Antrihabitans</taxon>
    </lineage>
</organism>
<dbReference type="InterPro" id="IPR003399">
    <property type="entry name" value="Mce/MlaD"/>
</dbReference>
<dbReference type="GO" id="GO:0005576">
    <property type="term" value="C:extracellular region"/>
    <property type="evidence" value="ECO:0007669"/>
    <property type="project" value="TreeGrafter"/>
</dbReference>
<proteinExistence type="predicted"/>
<keyword evidence="1" id="KW-0472">Membrane</keyword>
<accession>A0A934U5Y5</accession>
<sequence length="339" mass="36663">MQRLKHGLGWVRELRYGQDTDPRTQRLLGILGLLAVVIVVIVSAVIYVFPFGKTTYAAMLSDGGSVRAGDDVRIAGISVGAVESVELTEDSVRMEFTVRDDVFLGDLTTLDIRMLTPIGGHYVAVSPSGTEPLGDQPIPADRVRLPYNLVEALQDAQRPIAEIDAGSLQRSLAQLTSSLQTSPNSVSSLTDAVSTMVGLLDKQNADVSRALDVAEEYLRVLGDTKSVIGSMLSKIGLMETQILDRKTEVIEALRVANEFLARIAAIEPAWREQLEPLADRIVAAVPQLDELGRRLGTVADLLVRAGDRFRSLVTPAGIAIDHSETTVRPICIPVQGRSC</sequence>
<dbReference type="InterPro" id="IPR052336">
    <property type="entry name" value="MlaD_Phospholipid_Transporter"/>
</dbReference>
<protein>
    <submittedName>
        <fullName evidence="3">MCE family protein</fullName>
    </submittedName>
</protein>
<dbReference type="AlphaFoldDB" id="A0A934U5Y5"/>
<keyword evidence="4" id="KW-1185">Reference proteome</keyword>
<evidence type="ECO:0000313" key="3">
    <source>
        <dbReference type="EMBL" id="MBJ8342015.1"/>
    </source>
</evidence>
<feature type="domain" description="Mce/MlaD" evidence="2">
    <location>
        <begin position="53"/>
        <end position="127"/>
    </location>
</feature>
<evidence type="ECO:0000313" key="4">
    <source>
        <dbReference type="Proteomes" id="UP000655868"/>
    </source>
</evidence>
<dbReference type="PANTHER" id="PTHR33371">
    <property type="entry name" value="INTERMEMBRANE PHOSPHOLIPID TRANSPORT SYSTEM BINDING PROTEIN MLAD-RELATED"/>
    <property type="match status" value="1"/>
</dbReference>
<name>A0A934U5Y5_9NOCA</name>
<evidence type="ECO:0000256" key="1">
    <source>
        <dbReference type="SAM" id="Phobius"/>
    </source>
</evidence>
<keyword evidence="1" id="KW-1133">Transmembrane helix</keyword>
<reference evidence="3" key="1">
    <citation type="submission" date="2020-12" db="EMBL/GenBank/DDBJ databases">
        <title>Antrihabitans popcorni sp. nov. and Antrihabitans auranticaus sp. nov., isolated from a larva cave.</title>
        <authorList>
            <person name="Lee S.D."/>
            <person name="Kim I.S."/>
        </authorList>
    </citation>
    <scope>NUCLEOTIDE SEQUENCE</scope>
    <source>
        <strain evidence="3">YC3-6</strain>
    </source>
</reference>
<evidence type="ECO:0000259" key="2">
    <source>
        <dbReference type="Pfam" id="PF02470"/>
    </source>
</evidence>
<comment type="caution">
    <text evidence="3">The sequence shown here is derived from an EMBL/GenBank/DDBJ whole genome shotgun (WGS) entry which is preliminary data.</text>
</comment>
<keyword evidence="1" id="KW-0812">Transmembrane</keyword>
<dbReference type="Proteomes" id="UP000655868">
    <property type="component" value="Unassembled WGS sequence"/>
</dbReference>
<dbReference type="PANTHER" id="PTHR33371:SF18">
    <property type="entry name" value="MCE-FAMILY PROTEIN MCE3C"/>
    <property type="match status" value="1"/>
</dbReference>
<dbReference type="Pfam" id="PF02470">
    <property type="entry name" value="MlaD"/>
    <property type="match status" value="1"/>
</dbReference>
<dbReference type="RefSeq" id="WP_199707201.1">
    <property type="nucleotide sequence ID" value="NZ_JAEMNV010000009.1"/>
</dbReference>
<feature type="transmembrane region" description="Helical" evidence="1">
    <location>
        <begin position="27"/>
        <end position="49"/>
    </location>
</feature>
<gene>
    <name evidence="3" type="ORF">JGU71_24305</name>
</gene>
<dbReference type="EMBL" id="JAEMNV010000009">
    <property type="protein sequence ID" value="MBJ8342015.1"/>
    <property type="molecule type" value="Genomic_DNA"/>
</dbReference>